<proteinExistence type="predicted"/>
<dbReference type="InterPro" id="IPR025714">
    <property type="entry name" value="Methyltranfer_dom"/>
</dbReference>
<keyword evidence="2" id="KW-0489">Methyltransferase</keyword>
<dbReference type="GO" id="GO:0003838">
    <property type="term" value="F:sterol 24-C-methyltransferase activity"/>
    <property type="evidence" value="ECO:0007669"/>
    <property type="project" value="TreeGrafter"/>
</dbReference>
<sequence>MLHYMLSTLRPSPSSARRRHAPDFHFCRLFAGDAHALALARHQHYLCALLGLRPGMRVLNVGSGAGDAALELVRYADVEVVGVDADAEKVQYATRCAREAGMSSRASFVHADLEDLSSKLPAESFDAIFAIESLKAAPSFESIYTPLSRLLKPGGKIGVVDWCWTPSFSPSDPDHCRLAEALELAAHLPPRAPSARTMASARAALEDSGLAVRHCEDLGARADKIAWYAPLEGALADGASPWLGNARPSAFGGLSRDAATVVVQAAKFQLFTPMAVFVAQKGA</sequence>
<dbReference type="Gene3D" id="3.40.50.150">
    <property type="entry name" value="Vaccinia Virus protein VP39"/>
    <property type="match status" value="1"/>
</dbReference>
<feature type="domain" description="Methyltransferase" evidence="1">
    <location>
        <begin position="53"/>
        <end position="163"/>
    </location>
</feature>
<name>A0A9P3GE63_9APHY</name>
<dbReference type="PANTHER" id="PTHR44068:SF4">
    <property type="entry name" value="S-ADENOSYL-METHIONINE-STEROL-C-METHYLTRANSFERAS (AFU_ORTHOLOGUE AFUA_4G09190)"/>
    <property type="match status" value="1"/>
</dbReference>
<dbReference type="AlphaFoldDB" id="A0A9P3GE63"/>
<evidence type="ECO:0000259" key="1">
    <source>
        <dbReference type="Pfam" id="PF13847"/>
    </source>
</evidence>
<dbReference type="EMBL" id="BPQB01000028">
    <property type="protein sequence ID" value="GJE92699.1"/>
    <property type="molecule type" value="Genomic_DNA"/>
</dbReference>
<dbReference type="OrthoDB" id="4310724at2759"/>
<gene>
    <name evidence="2" type="ORF">PsYK624_088550</name>
</gene>
<evidence type="ECO:0000313" key="3">
    <source>
        <dbReference type="Proteomes" id="UP000703269"/>
    </source>
</evidence>
<dbReference type="Pfam" id="PF13847">
    <property type="entry name" value="Methyltransf_31"/>
    <property type="match status" value="1"/>
</dbReference>
<dbReference type="PANTHER" id="PTHR44068">
    <property type="entry name" value="ZGC:194242"/>
    <property type="match status" value="1"/>
</dbReference>
<keyword evidence="2" id="KW-0808">Transferase</keyword>
<dbReference type="InterPro" id="IPR050447">
    <property type="entry name" value="Erg6_SMT_methyltransf"/>
</dbReference>
<dbReference type="Proteomes" id="UP000703269">
    <property type="component" value="Unassembled WGS sequence"/>
</dbReference>
<dbReference type="GO" id="GO:0006696">
    <property type="term" value="P:ergosterol biosynthetic process"/>
    <property type="evidence" value="ECO:0007669"/>
    <property type="project" value="TreeGrafter"/>
</dbReference>
<dbReference type="InterPro" id="IPR029063">
    <property type="entry name" value="SAM-dependent_MTases_sf"/>
</dbReference>
<dbReference type="GO" id="GO:0005783">
    <property type="term" value="C:endoplasmic reticulum"/>
    <property type="evidence" value="ECO:0007669"/>
    <property type="project" value="TreeGrafter"/>
</dbReference>
<dbReference type="GO" id="GO:0032259">
    <property type="term" value="P:methylation"/>
    <property type="evidence" value="ECO:0007669"/>
    <property type="project" value="UniProtKB-KW"/>
</dbReference>
<dbReference type="CDD" id="cd02440">
    <property type="entry name" value="AdoMet_MTases"/>
    <property type="match status" value="1"/>
</dbReference>
<keyword evidence="3" id="KW-1185">Reference proteome</keyword>
<reference evidence="2 3" key="1">
    <citation type="submission" date="2021-08" db="EMBL/GenBank/DDBJ databases">
        <title>Draft Genome Sequence of Phanerochaete sordida strain YK-624.</title>
        <authorList>
            <person name="Mori T."/>
            <person name="Dohra H."/>
            <person name="Suzuki T."/>
            <person name="Kawagishi H."/>
            <person name="Hirai H."/>
        </authorList>
    </citation>
    <scope>NUCLEOTIDE SEQUENCE [LARGE SCALE GENOMIC DNA]</scope>
    <source>
        <strain evidence="2 3">YK-624</strain>
    </source>
</reference>
<accession>A0A9P3GE63</accession>
<evidence type="ECO:0000313" key="2">
    <source>
        <dbReference type="EMBL" id="GJE92699.1"/>
    </source>
</evidence>
<dbReference type="SUPFAM" id="SSF53335">
    <property type="entry name" value="S-adenosyl-L-methionine-dependent methyltransferases"/>
    <property type="match status" value="1"/>
</dbReference>
<comment type="caution">
    <text evidence="2">The sequence shown here is derived from an EMBL/GenBank/DDBJ whole genome shotgun (WGS) entry which is preliminary data.</text>
</comment>
<protein>
    <submittedName>
        <fullName evidence="2">S-adenosyl-L-methionine-dependent methyltransferase</fullName>
    </submittedName>
</protein>
<organism evidence="2 3">
    <name type="scientific">Phanerochaete sordida</name>
    <dbReference type="NCBI Taxonomy" id="48140"/>
    <lineage>
        <taxon>Eukaryota</taxon>
        <taxon>Fungi</taxon>
        <taxon>Dikarya</taxon>
        <taxon>Basidiomycota</taxon>
        <taxon>Agaricomycotina</taxon>
        <taxon>Agaricomycetes</taxon>
        <taxon>Polyporales</taxon>
        <taxon>Phanerochaetaceae</taxon>
        <taxon>Phanerochaete</taxon>
    </lineage>
</organism>